<dbReference type="GO" id="GO:0008410">
    <property type="term" value="F:CoA-transferase activity"/>
    <property type="evidence" value="ECO:0007669"/>
    <property type="project" value="TreeGrafter"/>
</dbReference>
<evidence type="ECO:0000313" key="2">
    <source>
        <dbReference type="EMBL" id="RZO75366.1"/>
    </source>
</evidence>
<evidence type="ECO:0000256" key="1">
    <source>
        <dbReference type="ARBA" id="ARBA00022679"/>
    </source>
</evidence>
<dbReference type="EMBL" id="SHAG01000037">
    <property type="protein sequence ID" value="RZO75366.1"/>
    <property type="molecule type" value="Genomic_DNA"/>
</dbReference>
<accession>A0A520RYP3</accession>
<organism evidence="2 3">
    <name type="scientific">OM182 bacterium</name>
    <dbReference type="NCBI Taxonomy" id="2510334"/>
    <lineage>
        <taxon>Bacteria</taxon>
        <taxon>Pseudomonadati</taxon>
        <taxon>Pseudomonadota</taxon>
        <taxon>Gammaproteobacteria</taxon>
        <taxon>OMG group</taxon>
        <taxon>OM182 clade</taxon>
    </lineage>
</organism>
<dbReference type="PANTHER" id="PTHR48207:SF3">
    <property type="entry name" value="SUCCINATE--HYDROXYMETHYLGLUTARATE COA-TRANSFERASE"/>
    <property type="match status" value="1"/>
</dbReference>
<dbReference type="InterPro" id="IPR050483">
    <property type="entry name" value="CoA-transferase_III_domain"/>
</dbReference>
<dbReference type="InterPro" id="IPR023606">
    <property type="entry name" value="CoA-Trfase_III_dom_1_sf"/>
</dbReference>
<keyword evidence="1 2" id="KW-0808">Transferase</keyword>
<dbReference type="Gene3D" id="3.30.1540.10">
    <property type="entry name" value="formyl-coa transferase, domain 3"/>
    <property type="match status" value="1"/>
</dbReference>
<comment type="caution">
    <text evidence="2">The sequence shown here is derived from an EMBL/GenBank/DDBJ whole genome shotgun (WGS) entry which is preliminary data.</text>
</comment>
<gene>
    <name evidence="2" type="ORF">EVA68_07125</name>
</gene>
<reference evidence="2 3" key="1">
    <citation type="submission" date="2019-02" db="EMBL/GenBank/DDBJ databases">
        <title>Prokaryotic population dynamics and viral predation in marine succession experiment using metagenomics: the confinement effect.</title>
        <authorList>
            <person name="Haro-Moreno J.M."/>
            <person name="Rodriguez-Valera F."/>
            <person name="Lopez-Perez M."/>
        </authorList>
    </citation>
    <scope>NUCLEOTIDE SEQUENCE [LARGE SCALE GENOMIC DNA]</scope>
    <source>
        <strain evidence="2">MED-G157</strain>
    </source>
</reference>
<dbReference type="InterPro" id="IPR003673">
    <property type="entry name" value="CoA-Trfase_fam_III"/>
</dbReference>
<proteinExistence type="predicted"/>
<dbReference type="Gene3D" id="3.40.50.10540">
    <property type="entry name" value="Crotonobetainyl-coa:carnitine coa-transferase, domain 1"/>
    <property type="match status" value="1"/>
</dbReference>
<dbReference type="Proteomes" id="UP000316199">
    <property type="component" value="Unassembled WGS sequence"/>
</dbReference>
<dbReference type="PANTHER" id="PTHR48207">
    <property type="entry name" value="SUCCINATE--HYDROXYMETHYLGLUTARATE COA-TRANSFERASE"/>
    <property type="match status" value="1"/>
</dbReference>
<dbReference type="AlphaFoldDB" id="A0A520RYP3"/>
<dbReference type="SUPFAM" id="SSF89796">
    <property type="entry name" value="CoA-transferase family III (CaiB/BaiF)"/>
    <property type="match status" value="1"/>
</dbReference>
<evidence type="ECO:0000313" key="3">
    <source>
        <dbReference type="Proteomes" id="UP000316199"/>
    </source>
</evidence>
<dbReference type="InterPro" id="IPR044855">
    <property type="entry name" value="CoA-Trfase_III_dom3_sf"/>
</dbReference>
<protein>
    <submittedName>
        <fullName evidence="2">CoA transferase</fullName>
    </submittedName>
</protein>
<dbReference type="Pfam" id="PF02515">
    <property type="entry name" value="CoA_transf_3"/>
    <property type="match status" value="1"/>
</dbReference>
<sequence>MGPLEGIKVLDLSAMVSGPVAATLLADQGAEVIKVEPKIGEQMRHMGKPFNGVPPTFYSCNRGKKSLAIDLKSSEGKLILQQLILDSDVLIQNFRPGAIDRMGFGEEAVRAINSKIIYVSISGFGEKGPYAHQRVYDPVIQALAGATDIQADKKAGRPKMFRVIIADKVTALGAAQAITAALFYRERSGKGQHIRLSMLDAMIGFLWPEGMSGLVYAESEFDPAKATGAMDLVFETLDGFITAGAVTDSQWQGMCRALNSDQLKDDKRFATSLDRIRHAEIRKEMTASEIARWKSEDILERLDTEGVPSAPLLKRTELLEHEQVIANETVLREEIEGFGEVRQARPPARFSATPSEIQAPAPKLGEHTDEILISLGFSNSKRETLRTKGVIL</sequence>
<name>A0A520RYP3_9GAMM</name>